<keyword evidence="5" id="KW-0963">Cytoplasm</keyword>
<evidence type="ECO:0000256" key="12">
    <source>
        <dbReference type="SAM" id="MobiDB-lite"/>
    </source>
</evidence>
<evidence type="ECO:0000256" key="8">
    <source>
        <dbReference type="ARBA" id="ARBA00023204"/>
    </source>
</evidence>
<keyword evidence="8" id="KW-0234">DNA repair</keyword>
<dbReference type="Proteomes" id="UP000747542">
    <property type="component" value="Unassembled WGS sequence"/>
</dbReference>
<dbReference type="EMBL" id="JAHLQT010012106">
    <property type="protein sequence ID" value="KAG7171450.1"/>
    <property type="molecule type" value="Genomic_DNA"/>
</dbReference>
<evidence type="ECO:0000256" key="7">
    <source>
        <dbReference type="ARBA" id="ARBA00023125"/>
    </source>
</evidence>
<comment type="subcellular location">
    <subcellularLocation>
        <location evidence="2">Cytoplasm</location>
    </subcellularLocation>
    <subcellularLocation>
        <location evidence="1">Nucleus</location>
    </subcellularLocation>
</comment>
<evidence type="ECO:0000256" key="6">
    <source>
        <dbReference type="ARBA" id="ARBA00022763"/>
    </source>
</evidence>
<feature type="region of interest" description="Disordered" evidence="12">
    <location>
        <begin position="625"/>
        <end position="655"/>
    </location>
</feature>
<proteinExistence type="inferred from homology"/>
<evidence type="ECO:0000256" key="4">
    <source>
        <dbReference type="ARBA" id="ARBA00014320"/>
    </source>
</evidence>
<gene>
    <name evidence="13" type="primary">PARPBP-L</name>
    <name evidence="13" type="ORF">Hamer_G018566</name>
</gene>
<evidence type="ECO:0000256" key="9">
    <source>
        <dbReference type="ARBA" id="ARBA00023242"/>
    </source>
</evidence>
<comment type="similarity">
    <text evidence="3">Belongs to the PARI family.</text>
</comment>
<dbReference type="GO" id="GO:2000042">
    <property type="term" value="P:negative regulation of double-strand break repair via homologous recombination"/>
    <property type="evidence" value="ECO:0007669"/>
    <property type="project" value="InterPro"/>
</dbReference>
<dbReference type="GO" id="GO:0003677">
    <property type="term" value="F:DNA binding"/>
    <property type="evidence" value="ECO:0007669"/>
    <property type="project" value="UniProtKB-KW"/>
</dbReference>
<dbReference type="AlphaFoldDB" id="A0A8J5K840"/>
<evidence type="ECO:0000256" key="2">
    <source>
        <dbReference type="ARBA" id="ARBA00004496"/>
    </source>
</evidence>
<organism evidence="13 14">
    <name type="scientific">Homarus americanus</name>
    <name type="common">American lobster</name>
    <dbReference type="NCBI Taxonomy" id="6706"/>
    <lineage>
        <taxon>Eukaryota</taxon>
        <taxon>Metazoa</taxon>
        <taxon>Ecdysozoa</taxon>
        <taxon>Arthropoda</taxon>
        <taxon>Crustacea</taxon>
        <taxon>Multicrustacea</taxon>
        <taxon>Malacostraca</taxon>
        <taxon>Eumalacostraca</taxon>
        <taxon>Eucarida</taxon>
        <taxon>Decapoda</taxon>
        <taxon>Pleocyemata</taxon>
        <taxon>Astacidea</taxon>
        <taxon>Nephropoidea</taxon>
        <taxon>Nephropidae</taxon>
        <taxon>Homarus</taxon>
    </lineage>
</organism>
<dbReference type="PANTHER" id="PTHR32121">
    <property type="entry name" value="PCNA-INTERACTING PARTNER"/>
    <property type="match status" value="1"/>
</dbReference>
<evidence type="ECO:0000256" key="5">
    <source>
        <dbReference type="ARBA" id="ARBA00022490"/>
    </source>
</evidence>
<keyword evidence="9" id="KW-0539">Nucleus</keyword>
<dbReference type="PANTHER" id="PTHR32121:SF0">
    <property type="entry name" value="PCNA-INTERACTING PARTNER"/>
    <property type="match status" value="1"/>
</dbReference>
<dbReference type="GO" id="GO:0000785">
    <property type="term" value="C:chromatin"/>
    <property type="evidence" value="ECO:0007669"/>
    <property type="project" value="TreeGrafter"/>
</dbReference>
<evidence type="ECO:0000313" key="14">
    <source>
        <dbReference type="Proteomes" id="UP000747542"/>
    </source>
</evidence>
<feature type="compositionally biased region" description="Basic and acidic residues" evidence="12">
    <location>
        <begin position="626"/>
        <end position="637"/>
    </location>
</feature>
<evidence type="ECO:0000256" key="3">
    <source>
        <dbReference type="ARBA" id="ARBA00009135"/>
    </source>
</evidence>
<dbReference type="GO" id="GO:0005737">
    <property type="term" value="C:cytoplasm"/>
    <property type="evidence" value="ECO:0007669"/>
    <property type="project" value="UniProtKB-SubCell"/>
</dbReference>
<evidence type="ECO:0000256" key="11">
    <source>
        <dbReference type="ARBA" id="ARBA00032731"/>
    </source>
</evidence>
<protein>
    <recommendedName>
        <fullName evidence="4">PCNA-interacting partner</fullName>
    </recommendedName>
    <alternativeName>
        <fullName evidence="10">PARP-1 binding protein</fullName>
    </alternativeName>
    <alternativeName>
        <fullName evidence="11">PARP1-binding protein</fullName>
    </alternativeName>
</protein>
<feature type="region of interest" description="Disordered" evidence="12">
    <location>
        <begin position="575"/>
        <end position="597"/>
    </location>
</feature>
<keyword evidence="14" id="KW-1185">Reference proteome</keyword>
<name>A0A8J5K840_HOMAM</name>
<dbReference type="GO" id="GO:0006281">
    <property type="term" value="P:DNA repair"/>
    <property type="evidence" value="ECO:0007669"/>
    <property type="project" value="UniProtKB-KW"/>
</dbReference>
<comment type="caution">
    <text evidence="13">The sequence shown here is derived from an EMBL/GenBank/DDBJ whole genome shotgun (WGS) entry which is preliminary data.</text>
</comment>
<reference evidence="13" key="1">
    <citation type="journal article" date="2021" name="Sci. Adv.">
        <title>The American lobster genome reveals insights on longevity, neural, and immune adaptations.</title>
        <authorList>
            <person name="Polinski J.M."/>
            <person name="Zimin A.V."/>
            <person name="Clark K.F."/>
            <person name="Kohn A.B."/>
            <person name="Sadowski N."/>
            <person name="Timp W."/>
            <person name="Ptitsyn A."/>
            <person name="Khanna P."/>
            <person name="Romanova D.Y."/>
            <person name="Williams P."/>
            <person name="Greenwood S.J."/>
            <person name="Moroz L.L."/>
            <person name="Walt D.R."/>
            <person name="Bodnar A.G."/>
        </authorList>
    </citation>
    <scope>NUCLEOTIDE SEQUENCE</scope>
    <source>
        <strain evidence="13">GMGI-L3</strain>
    </source>
</reference>
<sequence length="668" mass="75448">MGEYEAQVLHPSGPNSGQNMTKVFFIPALDNDMQRRSILKKVQEGLVKEKESLQCEVKYLAQAGWEGIGQVSSLTGYVISLCRKHNILFSERTILLSLQDQWDPVTREMKEIVQDYCEFMKNSGCLDHFMIYTCLKKNIKRHQELCKDIFSKVYLIESVNQISAMERELLKLMLHGSQIFKVSTEFPMTHDASTASLDFNMSGIVENDVLPSSSARDDDEEQLNESRNHTYDEAVNVEVDIIDSTLTDYVNGVNTSPCKNFIASESESYIEKLIFAHLRLLINTRDEMAFTLACSMPGREIKQQGFTDIRVEAQKKNMPMYQTVLSFIMRQRLGGKGYQTEPNNPVLLHVKPLEEFVDSLMKLQNIVEEEPNPGKAALQILSAIKSILVRMRGRVLKQSAIEKVWGSLNLALSHLLDMAPEADEPETHIKLHQTTGSLRPCLRLLIQLCDEASGHFSDTGIVDALGENYLTQCNSSKKYSSPIRIPTVLSLFRDMEVADEEDSLLKRVMKKTGCGVTPASVPEKYYSGCAWAPHNLSPINKGTVNFPSTSPIIGPTLKAMGKKKKPDQHWRDIVESVSQTQDVEEERVSESSLVKTSMSKTINKKTVNETTKEKCSKRSLLSDISNVDKKSESEKLKPAKKVAKRNNKKKPLPKDQKAITSYFRIYVE</sequence>
<feature type="compositionally biased region" description="Basic residues" evidence="12">
    <location>
        <begin position="638"/>
        <end position="651"/>
    </location>
</feature>
<evidence type="ECO:0000256" key="1">
    <source>
        <dbReference type="ARBA" id="ARBA00004123"/>
    </source>
</evidence>
<accession>A0A8J5K840</accession>
<keyword evidence="7" id="KW-0238">DNA-binding</keyword>
<dbReference type="InterPro" id="IPR038932">
    <property type="entry name" value="PARPBP"/>
</dbReference>
<keyword evidence="6" id="KW-0227">DNA damage</keyword>
<dbReference type="GO" id="GO:0005634">
    <property type="term" value="C:nucleus"/>
    <property type="evidence" value="ECO:0007669"/>
    <property type="project" value="UniProtKB-SubCell"/>
</dbReference>
<evidence type="ECO:0000256" key="10">
    <source>
        <dbReference type="ARBA" id="ARBA00031632"/>
    </source>
</evidence>
<evidence type="ECO:0000313" key="13">
    <source>
        <dbReference type="EMBL" id="KAG7171450.1"/>
    </source>
</evidence>
<dbReference type="Gene3D" id="1.10.486.10">
    <property type="entry name" value="PCRA, domain 4"/>
    <property type="match status" value="1"/>
</dbReference>